<proteinExistence type="predicted"/>
<keyword evidence="2" id="KW-0325">Glycoprotein</keyword>
<dbReference type="EMBL" id="SNRY01000010">
    <property type="protein sequence ID" value="KAA6351682.1"/>
    <property type="molecule type" value="Genomic_DNA"/>
</dbReference>
<evidence type="ECO:0000313" key="3">
    <source>
        <dbReference type="EMBL" id="KAA6351682.1"/>
    </source>
</evidence>
<dbReference type="InterPro" id="IPR012334">
    <property type="entry name" value="Pectin_lyas_fold"/>
</dbReference>
<keyword evidence="1" id="KW-0479">Metal-binding</keyword>
<comment type="caution">
    <text evidence="3">The sequence shown here is derived from an EMBL/GenBank/DDBJ whole genome shotgun (WGS) entry which is preliminary data.</text>
</comment>
<name>A0A5J4T154_9ZZZZ</name>
<gene>
    <name evidence="3" type="ORF">EZS27_000953</name>
</gene>
<dbReference type="AlphaFoldDB" id="A0A5J4T154"/>
<evidence type="ECO:0000256" key="2">
    <source>
        <dbReference type="ARBA" id="ARBA00023180"/>
    </source>
</evidence>
<dbReference type="GO" id="GO:0046872">
    <property type="term" value="F:metal ion binding"/>
    <property type="evidence" value="ECO:0007669"/>
    <property type="project" value="UniProtKB-KW"/>
</dbReference>
<dbReference type="PANTHER" id="PTHR42970:SF1">
    <property type="entry name" value="PECTATE LYASE C-RELATED"/>
    <property type="match status" value="1"/>
</dbReference>
<dbReference type="PROSITE" id="PS51257">
    <property type="entry name" value="PROKAR_LIPOPROTEIN"/>
    <property type="match status" value="1"/>
</dbReference>
<evidence type="ECO:0000256" key="1">
    <source>
        <dbReference type="ARBA" id="ARBA00022723"/>
    </source>
</evidence>
<reference evidence="3" key="1">
    <citation type="submission" date="2019-03" db="EMBL/GenBank/DDBJ databases">
        <title>Single cell metagenomics reveals metabolic interactions within the superorganism composed of flagellate Streblomastix strix and complex community of Bacteroidetes bacteria on its surface.</title>
        <authorList>
            <person name="Treitli S.C."/>
            <person name="Kolisko M."/>
            <person name="Husnik F."/>
            <person name="Keeling P."/>
            <person name="Hampl V."/>
        </authorList>
    </citation>
    <scope>NUCLEOTIDE SEQUENCE</scope>
    <source>
        <strain evidence="3">STM</strain>
    </source>
</reference>
<dbReference type="PANTHER" id="PTHR42970">
    <property type="entry name" value="PECTATE LYASE C-RELATED"/>
    <property type="match status" value="1"/>
</dbReference>
<organism evidence="3">
    <name type="scientific">termite gut metagenome</name>
    <dbReference type="NCBI Taxonomy" id="433724"/>
    <lineage>
        <taxon>unclassified sequences</taxon>
        <taxon>metagenomes</taxon>
        <taxon>organismal metagenomes</taxon>
    </lineage>
</organism>
<dbReference type="SUPFAM" id="SSF51126">
    <property type="entry name" value="Pectin lyase-like"/>
    <property type="match status" value="1"/>
</dbReference>
<dbReference type="InterPro" id="IPR011050">
    <property type="entry name" value="Pectin_lyase_fold/virulence"/>
</dbReference>
<dbReference type="Gene3D" id="2.160.20.10">
    <property type="entry name" value="Single-stranded right-handed beta-helix, Pectin lyase-like"/>
    <property type="match status" value="1"/>
</dbReference>
<protein>
    <recommendedName>
        <fullName evidence="4">Pectate lyase</fullName>
    </recommendedName>
</protein>
<dbReference type="InterPro" id="IPR052063">
    <property type="entry name" value="Polysaccharide_Lyase_1"/>
</dbReference>
<sequence>MKNFSVMLFAFVLMGMFTIFIACAKKEGPLPAEEVENPEEIAELLGLPEWEEDDNLLRAFPGAEGGGMFTTGGRSGAVYHVTTLEDNDTQGSLRYAIGRSGTRTIVFDVDGVIALNKSLEIKNDNITIAGQTAPGDGICLKNYSLSIRANNVIVRYIRCRMGDEKNTEDDAFTGRWQKNIIIDHCSMSWSTDECASFYANENFTLQWCLLTESLRNSAHIKGTHGYGGIWGGVNASFHHNLLAHHDSRNPRFDGGDVYAPTSDKTSLDIKRRSVDFRNSVIYNFSNFTAYGGEAQRVNFLGNYFKWGPGSQNGAGISYKDGNENPNKANKRQWYYYIQGVYNGVDYGCPAIYIGDNTNYFTPDNNKLNSDNWTGFVYDMNNKGTTDYQKLTLPVAIQPDGVSAKVTNHTAATAFERVLNFAGASLKRDLVDKRAVDDTRQGKATCMRGSNGSINGYIDSQKDVGGWPLYAQGEVRVDTDQDGIPDYWEDKFNLNKNSIEDGNSKSLDPKKRYTNLELYLHWLVKEITSGQTTGGDYITQ</sequence>
<evidence type="ECO:0008006" key="4">
    <source>
        <dbReference type="Google" id="ProtNLM"/>
    </source>
</evidence>
<accession>A0A5J4T154</accession>